<dbReference type="Proteomes" id="UP000579647">
    <property type="component" value="Unassembled WGS sequence"/>
</dbReference>
<feature type="domain" description="Lsr2 dimerization" evidence="2">
    <location>
        <begin position="4"/>
        <end position="55"/>
    </location>
</feature>
<gene>
    <name evidence="4" type="ORF">HNR07_002550</name>
</gene>
<evidence type="ECO:0000256" key="1">
    <source>
        <dbReference type="ARBA" id="ARBA00023125"/>
    </source>
</evidence>
<proteinExistence type="predicted"/>
<evidence type="ECO:0000259" key="2">
    <source>
        <dbReference type="Pfam" id="PF11774"/>
    </source>
</evidence>
<dbReference type="InterPro" id="IPR055370">
    <property type="entry name" value="Lsr2_DNA-bd"/>
</dbReference>
<protein>
    <recommendedName>
        <fullName evidence="6">Lsr2 protein</fullName>
    </recommendedName>
</protein>
<name>A0A840W7T0_9ACTN</name>
<accession>A0A840W7T0</accession>
<sequence length="116" mass="13169">MAIRKVIESDLSGKPDAATVTFGVGDQWYEVDLTPEEREKFEASLKEYMKAGRKASKEPGKKKVVPTTTAEEREKIRKWAKENGYEVAEYGRIRKEIFKAYWAAHGGPPKDAPYDS</sequence>
<keyword evidence="1" id="KW-0238">DNA-binding</keyword>
<reference evidence="4 5" key="1">
    <citation type="submission" date="2020-08" db="EMBL/GenBank/DDBJ databases">
        <title>Sequencing the genomes of 1000 actinobacteria strains.</title>
        <authorList>
            <person name="Klenk H.-P."/>
        </authorList>
    </citation>
    <scope>NUCLEOTIDE SEQUENCE [LARGE SCALE GENOMIC DNA]</scope>
    <source>
        <strain evidence="4 5">DSM 44598</strain>
    </source>
</reference>
<organism evidence="4 5">
    <name type="scientific">Nocardiopsis metallicus</name>
    <dbReference type="NCBI Taxonomy" id="179819"/>
    <lineage>
        <taxon>Bacteria</taxon>
        <taxon>Bacillati</taxon>
        <taxon>Actinomycetota</taxon>
        <taxon>Actinomycetes</taxon>
        <taxon>Streptosporangiales</taxon>
        <taxon>Nocardiopsidaceae</taxon>
        <taxon>Nocardiopsis</taxon>
    </lineage>
</organism>
<keyword evidence="5" id="KW-1185">Reference proteome</keyword>
<evidence type="ECO:0008006" key="6">
    <source>
        <dbReference type="Google" id="ProtNLM"/>
    </source>
</evidence>
<dbReference type="Gene3D" id="3.30.60.230">
    <property type="entry name" value="Lsr2, dimerization domain"/>
    <property type="match status" value="1"/>
</dbReference>
<dbReference type="AlphaFoldDB" id="A0A840W7T0"/>
<dbReference type="InterPro" id="IPR036625">
    <property type="entry name" value="E3-bd_dom_sf"/>
</dbReference>
<dbReference type="Gene3D" id="4.10.320.10">
    <property type="entry name" value="E3-binding domain"/>
    <property type="match status" value="1"/>
</dbReference>
<dbReference type="EMBL" id="JACHDO010000001">
    <property type="protein sequence ID" value="MBB5491413.1"/>
    <property type="molecule type" value="Genomic_DNA"/>
</dbReference>
<dbReference type="InterPro" id="IPR042261">
    <property type="entry name" value="Lsr2-like_dimerization"/>
</dbReference>
<dbReference type="GO" id="GO:0016746">
    <property type="term" value="F:acyltransferase activity"/>
    <property type="evidence" value="ECO:0007669"/>
    <property type="project" value="InterPro"/>
</dbReference>
<evidence type="ECO:0000259" key="3">
    <source>
        <dbReference type="Pfam" id="PF23359"/>
    </source>
</evidence>
<evidence type="ECO:0000313" key="4">
    <source>
        <dbReference type="EMBL" id="MBB5491413.1"/>
    </source>
</evidence>
<dbReference type="RefSeq" id="WP_184365111.1">
    <property type="nucleotide sequence ID" value="NZ_BAAAKM010000133.1"/>
</dbReference>
<dbReference type="InterPro" id="IPR024412">
    <property type="entry name" value="Lsr2_dim_dom"/>
</dbReference>
<dbReference type="Pfam" id="PF23359">
    <property type="entry name" value="Lsr2_DNA-bd"/>
    <property type="match status" value="1"/>
</dbReference>
<evidence type="ECO:0000313" key="5">
    <source>
        <dbReference type="Proteomes" id="UP000579647"/>
    </source>
</evidence>
<feature type="domain" description="Lsr2 DNA-binding" evidence="3">
    <location>
        <begin position="70"/>
        <end position="104"/>
    </location>
</feature>
<dbReference type="GO" id="GO:0003677">
    <property type="term" value="F:DNA binding"/>
    <property type="evidence" value="ECO:0007669"/>
    <property type="project" value="UniProtKB-KW"/>
</dbReference>
<dbReference type="Pfam" id="PF11774">
    <property type="entry name" value="Lsr2"/>
    <property type="match status" value="1"/>
</dbReference>
<comment type="caution">
    <text evidence="4">The sequence shown here is derived from an EMBL/GenBank/DDBJ whole genome shotgun (WGS) entry which is preliminary data.</text>
</comment>